<evidence type="ECO:0000256" key="1">
    <source>
        <dbReference type="SAM" id="MobiDB-lite"/>
    </source>
</evidence>
<protein>
    <submittedName>
        <fullName evidence="2">Uncharacterized protein</fullName>
    </submittedName>
</protein>
<dbReference type="Proteomes" id="UP000324222">
    <property type="component" value="Unassembled WGS sequence"/>
</dbReference>
<gene>
    <name evidence="2" type="ORF">E2C01_071767</name>
</gene>
<evidence type="ECO:0000313" key="3">
    <source>
        <dbReference type="Proteomes" id="UP000324222"/>
    </source>
</evidence>
<feature type="compositionally biased region" description="Low complexity" evidence="1">
    <location>
        <begin position="153"/>
        <end position="162"/>
    </location>
</feature>
<proteinExistence type="predicted"/>
<organism evidence="2 3">
    <name type="scientific">Portunus trituberculatus</name>
    <name type="common">Swimming crab</name>
    <name type="synonym">Neptunus trituberculatus</name>
    <dbReference type="NCBI Taxonomy" id="210409"/>
    <lineage>
        <taxon>Eukaryota</taxon>
        <taxon>Metazoa</taxon>
        <taxon>Ecdysozoa</taxon>
        <taxon>Arthropoda</taxon>
        <taxon>Crustacea</taxon>
        <taxon>Multicrustacea</taxon>
        <taxon>Malacostraca</taxon>
        <taxon>Eumalacostraca</taxon>
        <taxon>Eucarida</taxon>
        <taxon>Decapoda</taxon>
        <taxon>Pleocyemata</taxon>
        <taxon>Brachyura</taxon>
        <taxon>Eubrachyura</taxon>
        <taxon>Portunoidea</taxon>
        <taxon>Portunidae</taxon>
        <taxon>Portuninae</taxon>
        <taxon>Portunus</taxon>
    </lineage>
</organism>
<reference evidence="2 3" key="1">
    <citation type="submission" date="2019-05" db="EMBL/GenBank/DDBJ databases">
        <title>Another draft genome of Portunus trituberculatus and its Hox gene families provides insights of decapod evolution.</title>
        <authorList>
            <person name="Jeong J.-H."/>
            <person name="Song I."/>
            <person name="Kim S."/>
            <person name="Choi T."/>
            <person name="Kim D."/>
            <person name="Ryu S."/>
            <person name="Kim W."/>
        </authorList>
    </citation>
    <scope>NUCLEOTIDE SEQUENCE [LARGE SCALE GENOMIC DNA]</scope>
    <source>
        <tissue evidence="2">Muscle</tissue>
    </source>
</reference>
<feature type="region of interest" description="Disordered" evidence="1">
    <location>
        <begin position="131"/>
        <end position="218"/>
    </location>
</feature>
<name>A0A5B7I5A7_PORTR</name>
<dbReference type="AlphaFoldDB" id="A0A5B7I5A7"/>
<sequence length="218" mass="23309">MRSAASASSVAARSHSRRNSLLFSTWSALRAWASLSGAEGGTSSSGASLPSGRAARGSSLWAAKRRSSGRKCWAALAGRGGLPCTTRTMSGRRLLSRLRMLCTPLMLSSFAMAENLPRASHGRYTFCPAWSKHRRNREPRPPPPPPPRPDPTTSPTTTSVSPAATCRAFSVMASTSSERDTYALTLSRTSAESGKRRASSATLSMHRTARPSSLRISK</sequence>
<comment type="caution">
    <text evidence="2">The sequence shown here is derived from an EMBL/GenBank/DDBJ whole genome shotgun (WGS) entry which is preliminary data.</text>
</comment>
<evidence type="ECO:0000313" key="2">
    <source>
        <dbReference type="EMBL" id="MPC77315.1"/>
    </source>
</evidence>
<dbReference type="EMBL" id="VSRR010045587">
    <property type="protein sequence ID" value="MPC77315.1"/>
    <property type="molecule type" value="Genomic_DNA"/>
</dbReference>
<accession>A0A5B7I5A7</accession>
<feature type="compositionally biased region" description="Polar residues" evidence="1">
    <location>
        <begin position="199"/>
        <end position="218"/>
    </location>
</feature>
<feature type="compositionally biased region" description="Pro residues" evidence="1">
    <location>
        <begin position="141"/>
        <end position="152"/>
    </location>
</feature>
<keyword evidence="3" id="KW-1185">Reference proteome</keyword>